<comment type="similarity">
    <text evidence="4">Belongs to the flavoredoxin family.</text>
</comment>
<dbReference type="RefSeq" id="WP_057774758.1">
    <property type="nucleotide sequence ID" value="NZ_BBIM01000043.1"/>
</dbReference>
<dbReference type="EMBL" id="CP104778">
    <property type="protein sequence ID" value="WPC20909.1"/>
    <property type="molecule type" value="Genomic_DNA"/>
</dbReference>
<dbReference type="InterPro" id="IPR012349">
    <property type="entry name" value="Split_barrel_FMN-bd"/>
</dbReference>
<dbReference type="PANTHER" id="PTHR33798">
    <property type="entry name" value="FLAVOPROTEIN OXYGENASE"/>
    <property type="match status" value="1"/>
</dbReference>
<gene>
    <name evidence="6" type="ORF">N6G96_06280</name>
</gene>
<evidence type="ECO:0000256" key="2">
    <source>
        <dbReference type="ARBA" id="ARBA00022630"/>
    </source>
</evidence>
<dbReference type="Gene3D" id="2.30.110.10">
    <property type="entry name" value="Electron Transport, Fmn-binding Protein, Chain A"/>
    <property type="match status" value="1"/>
</dbReference>
<evidence type="ECO:0000256" key="1">
    <source>
        <dbReference type="ARBA" id="ARBA00001917"/>
    </source>
</evidence>
<name>A0ABZ0Q2N2_9LACO</name>
<keyword evidence="2" id="KW-0285">Flavoprotein</keyword>
<evidence type="ECO:0000313" key="6">
    <source>
        <dbReference type="EMBL" id="WPC20909.1"/>
    </source>
</evidence>
<dbReference type="InterPro" id="IPR002563">
    <property type="entry name" value="Flavin_Rdtase-like_dom"/>
</dbReference>
<dbReference type="SMART" id="SM00903">
    <property type="entry name" value="Flavin_Reduct"/>
    <property type="match status" value="1"/>
</dbReference>
<proteinExistence type="inferred from homology"/>
<comment type="cofactor">
    <cofactor evidence="1">
        <name>FMN</name>
        <dbReference type="ChEBI" id="CHEBI:58210"/>
    </cofactor>
</comment>
<accession>A0ABZ0Q2N2</accession>
<dbReference type="Pfam" id="PF01613">
    <property type="entry name" value="Flavin_Reduct"/>
    <property type="match status" value="1"/>
</dbReference>
<feature type="domain" description="Flavin reductase like" evidence="5">
    <location>
        <begin position="20"/>
        <end position="179"/>
    </location>
</feature>
<evidence type="ECO:0000259" key="5">
    <source>
        <dbReference type="SMART" id="SM00903"/>
    </source>
</evidence>
<reference evidence="7" key="1">
    <citation type="submission" date="2024-06" db="EMBL/GenBank/DDBJ databases">
        <authorList>
            <person name="Chang H.C."/>
            <person name="Mun S.Y."/>
        </authorList>
    </citation>
    <scope>NUCLEOTIDE SEQUENCE [LARGE SCALE GENOMIC DNA]</scope>
    <source>
        <strain evidence="7">KT1</strain>
    </source>
</reference>
<keyword evidence="7" id="KW-1185">Reference proteome</keyword>
<dbReference type="PANTHER" id="PTHR33798:SF5">
    <property type="entry name" value="FLAVIN REDUCTASE LIKE DOMAIN-CONTAINING PROTEIN"/>
    <property type="match status" value="1"/>
</dbReference>
<sequence>MISINSQDLAAKEAYKLISGSVIPRPIAWITTYNRDKSVINLAPFSFFSGVAGKEPLVSVSILRKEDGSIKDTARNLIDTKEAVVHVVSEGLVHKMNQTAASLDAKETELADTNLETVESKLVAVPGLQAAKVRFEVQVYQYVPIKDAHDQIITDMFILKVVEMYFDETILNQEKNYIDAKALKPVARLAGPQYANLGKTYRITRPK</sequence>
<protein>
    <submittedName>
        <fullName evidence="6">Flavin reductase family protein</fullName>
    </submittedName>
</protein>
<evidence type="ECO:0000313" key="7">
    <source>
        <dbReference type="Proteomes" id="UP001302696"/>
    </source>
</evidence>
<keyword evidence="3" id="KW-0288">FMN</keyword>
<dbReference type="SUPFAM" id="SSF50475">
    <property type="entry name" value="FMN-binding split barrel"/>
    <property type="match status" value="1"/>
</dbReference>
<evidence type="ECO:0000256" key="4">
    <source>
        <dbReference type="ARBA" id="ARBA00038054"/>
    </source>
</evidence>
<evidence type="ECO:0000256" key="3">
    <source>
        <dbReference type="ARBA" id="ARBA00022643"/>
    </source>
</evidence>
<dbReference type="Proteomes" id="UP001302696">
    <property type="component" value="Chromosome"/>
</dbReference>
<organism evidence="6 7">
    <name type="scientific">Pediococcus inopinatus</name>
    <dbReference type="NCBI Taxonomy" id="114090"/>
    <lineage>
        <taxon>Bacteria</taxon>
        <taxon>Bacillati</taxon>
        <taxon>Bacillota</taxon>
        <taxon>Bacilli</taxon>
        <taxon>Lactobacillales</taxon>
        <taxon>Lactobacillaceae</taxon>
        <taxon>Pediococcus</taxon>
    </lineage>
</organism>